<sequence>MIVTGDIYKIIFKEVQDFGIKAIYDSWNSIDAPLKDEAIVIITSTPIEPDTYWEKTFVYVSICVPDYLGKVNTVRLNELERLSALWIEDEIVCDFDGSWYMISKSSLGIERDNALKCSYVSIKLSFEILNVK</sequence>
<evidence type="ECO:0008006" key="2">
    <source>
        <dbReference type="Google" id="ProtNLM"/>
    </source>
</evidence>
<organism evidence="1">
    <name type="scientific">Siphoviridae sp. ctvBz3</name>
    <dbReference type="NCBI Taxonomy" id="2825720"/>
    <lineage>
        <taxon>Viruses</taxon>
        <taxon>Duplodnaviria</taxon>
        <taxon>Heunggongvirae</taxon>
        <taxon>Uroviricota</taxon>
        <taxon>Caudoviricetes</taxon>
    </lineage>
</organism>
<name>A0A8S5TXJ7_9CAUD</name>
<reference evidence="1" key="1">
    <citation type="journal article" date="2021" name="Proc. Natl. Acad. Sci. U.S.A.">
        <title>A Catalog of Tens of Thousands of Viruses from Human Metagenomes Reveals Hidden Associations with Chronic Diseases.</title>
        <authorList>
            <person name="Tisza M.J."/>
            <person name="Buck C.B."/>
        </authorList>
    </citation>
    <scope>NUCLEOTIDE SEQUENCE</scope>
    <source>
        <strain evidence="1">CtvBz3</strain>
    </source>
</reference>
<protein>
    <recommendedName>
        <fullName evidence="2">Tail protein</fullName>
    </recommendedName>
</protein>
<accession>A0A8S5TXJ7</accession>
<proteinExistence type="predicted"/>
<dbReference type="EMBL" id="BK015955">
    <property type="protein sequence ID" value="DAF86915.1"/>
    <property type="molecule type" value="Genomic_DNA"/>
</dbReference>
<evidence type="ECO:0000313" key="1">
    <source>
        <dbReference type="EMBL" id="DAF86915.1"/>
    </source>
</evidence>